<dbReference type="EMBL" id="LJQD01000248">
    <property type="protein sequence ID" value="KPW95790.1"/>
    <property type="molecule type" value="Genomic_DNA"/>
</dbReference>
<evidence type="ECO:0000313" key="2">
    <source>
        <dbReference type="Proteomes" id="UP000050381"/>
    </source>
</evidence>
<organism evidence="1 2">
    <name type="scientific">Pseudomonas syringae pv. castaneae</name>
    <dbReference type="NCBI Taxonomy" id="264450"/>
    <lineage>
        <taxon>Bacteria</taxon>
        <taxon>Pseudomonadati</taxon>
        <taxon>Pseudomonadota</taxon>
        <taxon>Gammaproteobacteria</taxon>
        <taxon>Pseudomonadales</taxon>
        <taxon>Pseudomonadaceae</taxon>
        <taxon>Pseudomonas</taxon>
        <taxon>Pseudomonas syringae</taxon>
    </lineage>
</organism>
<proteinExistence type="predicted"/>
<gene>
    <name evidence="1" type="ORF">ALO79_00647</name>
</gene>
<sequence length="41" mass="4605">MPCWRVLALPLNTLAARGLALSQILILRAIPISYRRFEPVA</sequence>
<accession>A0A0N8R5P8</accession>
<dbReference type="AlphaFoldDB" id="A0A0N8R5P8"/>
<reference evidence="1 2" key="1">
    <citation type="submission" date="2015-09" db="EMBL/GenBank/DDBJ databases">
        <title>Genome announcement of multiple Pseudomonas syringae strains.</title>
        <authorList>
            <person name="Thakur S."/>
            <person name="Wang P.W."/>
            <person name="Gong Y."/>
            <person name="Weir B.S."/>
            <person name="Guttman D.S."/>
        </authorList>
    </citation>
    <scope>NUCLEOTIDE SEQUENCE [LARGE SCALE GENOMIC DNA]</scope>
    <source>
        <strain evidence="1 2">ICMP9419</strain>
    </source>
</reference>
<dbReference type="Proteomes" id="UP000050381">
    <property type="component" value="Unassembled WGS sequence"/>
</dbReference>
<evidence type="ECO:0000313" key="1">
    <source>
        <dbReference type="EMBL" id="KPW95790.1"/>
    </source>
</evidence>
<dbReference type="PATRIC" id="fig|264450.4.peg.736"/>
<name>A0A0N8R5P8_PSESX</name>
<protein>
    <submittedName>
        <fullName evidence="1">Uncharacterized protein</fullName>
    </submittedName>
</protein>
<comment type="caution">
    <text evidence="1">The sequence shown here is derived from an EMBL/GenBank/DDBJ whole genome shotgun (WGS) entry which is preliminary data.</text>
</comment>